<keyword evidence="5" id="KW-0732">Signal</keyword>
<protein>
    <submittedName>
        <fullName evidence="7">Endonuclease YncB(Thermonuclease family)</fullName>
    </submittedName>
</protein>
<dbReference type="EMBL" id="VITF01000005">
    <property type="protein sequence ID" value="TWA68914.1"/>
    <property type="molecule type" value="Genomic_DNA"/>
</dbReference>
<dbReference type="InterPro" id="IPR035437">
    <property type="entry name" value="SNase_OB-fold_sf"/>
</dbReference>
<keyword evidence="3" id="KW-0378">Hydrolase</keyword>
<dbReference type="Gene3D" id="2.40.50.90">
    <property type="match status" value="1"/>
</dbReference>
<feature type="domain" description="TNase-like" evidence="6">
    <location>
        <begin position="21"/>
        <end position="151"/>
    </location>
</feature>
<evidence type="ECO:0000313" key="8">
    <source>
        <dbReference type="Proteomes" id="UP000316083"/>
    </source>
</evidence>
<accession>A0A560B8J0</accession>
<dbReference type="SUPFAM" id="SSF50199">
    <property type="entry name" value="Staphylococcal nuclease"/>
    <property type="match status" value="1"/>
</dbReference>
<dbReference type="PROSITE" id="PS50830">
    <property type="entry name" value="TNASE_3"/>
    <property type="match status" value="1"/>
</dbReference>
<evidence type="ECO:0000256" key="5">
    <source>
        <dbReference type="SAM" id="SignalP"/>
    </source>
</evidence>
<dbReference type="SMART" id="SM00318">
    <property type="entry name" value="SNc"/>
    <property type="match status" value="1"/>
</dbReference>
<evidence type="ECO:0000256" key="3">
    <source>
        <dbReference type="ARBA" id="ARBA00022801"/>
    </source>
</evidence>
<organism evidence="7 8">
    <name type="scientific">Azospirillum brasilense</name>
    <dbReference type="NCBI Taxonomy" id="192"/>
    <lineage>
        <taxon>Bacteria</taxon>
        <taxon>Pseudomonadati</taxon>
        <taxon>Pseudomonadota</taxon>
        <taxon>Alphaproteobacteria</taxon>
        <taxon>Rhodospirillales</taxon>
        <taxon>Azospirillaceae</taxon>
        <taxon>Azospirillum</taxon>
    </lineage>
</organism>
<comment type="caution">
    <text evidence="7">The sequence shown here is derived from an EMBL/GenBank/DDBJ whole genome shotgun (WGS) entry which is preliminary data.</text>
</comment>
<proteinExistence type="predicted"/>
<gene>
    <name evidence="7" type="ORF">FBZ82_10571</name>
</gene>
<feature type="signal peptide" evidence="5">
    <location>
        <begin position="1"/>
        <end position="22"/>
    </location>
</feature>
<dbReference type="Proteomes" id="UP000316083">
    <property type="component" value="Unassembled WGS sequence"/>
</dbReference>
<evidence type="ECO:0000256" key="4">
    <source>
        <dbReference type="SAM" id="MobiDB-lite"/>
    </source>
</evidence>
<reference evidence="7 8" key="1">
    <citation type="submission" date="2019-06" db="EMBL/GenBank/DDBJ databases">
        <title>Genomic Encyclopedia of Type Strains, Phase IV (KMG-V): Genome sequencing to study the core and pangenomes of soil and plant-associated prokaryotes.</title>
        <authorList>
            <person name="Whitman W."/>
        </authorList>
    </citation>
    <scope>NUCLEOTIDE SEQUENCE [LARGE SCALE GENOMIC DNA]</scope>
    <source>
        <strain evidence="7 8">BR 11796</strain>
    </source>
</reference>
<dbReference type="RefSeq" id="WP_145675801.1">
    <property type="nucleotide sequence ID" value="NZ_VITF01000005.1"/>
</dbReference>
<dbReference type="InterPro" id="IPR016071">
    <property type="entry name" value="Staphylococal_nuclease_OB-fold"/>
</dbReference>
<feature type="compositionally biased region" description="Pro residues" evidence="4">
    <location>
        <begin position="260"/>
        <end position="276"/>
    </location>
</feature>
<keyword evidence="2 7" id="KW-0255">Endonuclease</keyword>
<dbReference type="GO" id="GO:0016787">
    <property type="term" value="F:hydrolase activity"/>
    <property type="evidence" value="ECO:0007669"/>
    <property type="project" value="UniProtKB-KW"/>
</dbReference>
<feature type="chain" id="PRO_5021982544" evidence="5">
    <location>
        <begin position="23"/>
        <end position="283"/>
    </location>
</feature>
<dbReference type="PANTHER" id="PTHR12302">
    <property type="entry name" value="EBNA2 BINDING PROTEIN P100"/>
    <property type="match status" value="1"/>
</dbReference>
<name>A0A560B8J0_AZOBR</name>
<sequence>MPRRILSLTLSALLLMATTAGPPELRVAAVTDGATLLLDDGRSLRLAGIEPAAPPMGAEPGQSWPLAEAARLALTELAVGQSLTVRGEARTDRHGRVLAQLVRGDGLWLQGELLARGLARVHTRPDARALAREMLAAEAAARDAGRGIWRTGAYAVRPADPDALRRDRDSFQIVEGRVLRVSKAGGDAYLDFGEDWRTDVTVHIGRAALRDFVAAGIDPLSYEGRTVRVRGWVGLRAGPLIEATHPEQIERLDGAASILPPAPLPPAPRPPAPPPELSDDEEE</sequence>
<evidence type="ECO:0000259" key="6">
    <source>
        <dbReference type="PROSITE" id="PS50830"/>
    </source>
</evidence>
<dbReference type="Pfam" id="PF00565">
    <property type="entry name" value="SNase"/>
    <property type="match status" value="1"/>
</dbReference>
<feature type="region of interest" description="Disordered" evidence="4">
    <location>
        <begin position="253"/>
        <end position="283"/>
    </location>
</feature>
<dbReference type="PANTHER" id="PTHR12302:SF3">
    <property type="entry name" value="SERINE_THREONINE-PROTEIN KINASE 31"/>
    <property type="match status" value="1"/>
</dbReference>
<keyword evidence="1" id="KW-0540">Nuclease</keyword>
<dbReference type="GO" id="GO:0004519">
    <property type="term" value="F:endonuclease activity"/>
    <property type="evidence" value="ECO:0007669"/>
    <property type="project" value="UniProtKB-KW"/>
</dbReference>
<dbReference type="AlphaFoldDB" id="A0A560B8J0"/>
<evidence type="ECO:0000256" key="2">
    <source>
        <dbReference type="ARBA" id="ARBA00022759"/>
    </source>
</evidence>
<evidence type="ECO:0000256" key="1">
    <source>
        <dbReference type="ARBA" id="ARBA00022722"/>
    </source>
</evidence>
<evidence type="ECO:0000313" key="7">
    <source>
        <dbReference type="EMBL" id="TWA68914.1"/>
    </source>
</evidence>